<sequence>MAGPRHRARELALKVLFQLEHSPGDDVNEALAYHAAEESPGGEEDVFARELVHGVIDHKAELDEVIRNASKNWKLEQMGRVDRIVLRIAIYEITIARNVPVKAAINESIELAKTFSGDESGRFVNGVLGKVAETVA</sequence>
<keyword evidence="2 6" id="KW-0889">Transcription antitermination</keyword>
<dbReference type="InterPro" id="IPR035926">
    <property type="entry name" value="NusB-like_sf"/>
</dbReference>
<dbReference type="InterPro" id="IPR006027">
    <property type="entry name" value="NusB_RsmB_TIM44"/>
</dbReference>
<dbReference type="Pfam" id="PF01029">
    <property type="entry name" value="NusB"/>
    <property type="match status" value="1"/>
</dbReference>
<dbReference type="GO" id="GO:0003723">
    <property type="term" value="F:RNA binding"/>
    <property type="evidence" value="ECO:0007669"/>
    <property type="project" value="UniProtKB-UniRule"/>
</dbReference>
<evidence type="ECO:0000256" key="3">
    <source>
        <dbReference type="ARBA" id="ARBA00022884"/>
    </source>
</evidence>
<keyword evidence="5 6" id="KW-0804">Transcription</keyword>
<evidence type="ECO:0000313" key="9">
    <source>
        <dbReference type="Proteomes" id="UP000612893"/>
    </source>
</evidence>
<dbReference type="PANTHER" id="PTHR11078:SF3">
    <property type="entry name" value="ANTITERMINATION NUSB DOMAIN-CONTAINING PROTEIN"/>
    <property type="match status" value="1"/>
</dbReference>
<comment type="similarity">
    <text evidence="1 6">Belongs to the NusB family.</text>
</comment>
<dbReference type="CDD" id="cd00619">
    <property type="entry name" value="Terminator_NusB"/>
    <property type="match status" value="1"/>
</dbReference>
<dbReference type="GO" id="GO:0031564">
    <property type="term" value="P:transcription antitermination"/>
    <property type="evidence" value="ECO:0007669"/>
    <property type="project" value="UniProtKB-KW"/>
</dbReference>
<comment type="function">
    <text evidence="6">Involved in transcription antitermination. Required for transcription of ribosomal RNA (rRNA) genes. Binds specifically to the boxA antiterminator sequence of the ribosomal RNA (rrn) operons.</text>
</comment>
<evidence type="ECO:0000256" key="4">
    <source>
        <dbReference type="ARBA" id="ARBA00023015"/>
    </source>
</evidence>
<dbReference type="SUPFAM" id="SSF48013">
    <property type="entry name" value="NusB-like"/>
    <property type="match status" value="1"/>
</dbReference>
<keyword evidence="9" id="KW-1185">Reference proteome</keyword>
<dbReference type="EMBL" id="JAEKNR010000234">
    <property type="protein sequence ID" value="MBJ7601069.1"/>
    <property type="molecule type" value="Genomic_DNA"/>
</dbReference>
<keyword evidence="4 6" id="KW-0805">Transcription regulation</keyword>
<dbReference type="AlphaFoldDB" id="A0A934NBN3"/>
<feature type="domain" description="NusB/RsmB/TIM44" evidence="7">
    <location>
        <begin position="6"/>
        <end position="132"/>
    </location>
</feature>
<evidence type="ECO:0000259" key="7">
    <source>
        <dbReference type="Pfam" id="PF01029"/>
    </source>
</evidence>
<gene>
    <name evidence="6 8" type="primary">nusB</name>
    <name evidence="8" type="ORF">JF922_23730</name>
</gene>
<dbReference type="GO" id="GO:0006353">
    <property type="term" value="P:DNA-templated transcription termination"/>
    <property type="evidence" value="ECO:0007669"/>
    <property type="project" value="UniProtKB-UniRule"/>
</dbReference>
<dbReference type="NCBIfam" id="TIGR01951">
    <property type="entry name" value="nusB"/>
    <property type="match status" value="1"/>
</dbReference>
<protein>
    <recommendedName>
        <fullName evidence="6">Transcription antitermination protein NusB</fullName>
    </recommendedName>
    <alternativeName>
        <fullName evidence="6">Antitermination factor NusB</fullName>
    </alternativeName>
</protein>
<dbReference type="Gene3D" id="1.10.940.10">
    <property type="entry name" value="NusB-like"/>
    <property type="match status" value="1"/>
</dbReference>
<evidence type="ECO:0000256" key="6">
    <source>
        <dbReference type="HAMAP-Rule" id="MF_00073"/>
    </source>
</evidence>
<reference evidence="8" key="1">
    <citation type="submission" date="2020-10" db="EMBL/GenBank/DDBJ databases">
        <title>Ca. Dormibacterota MAGs.</title>
        <authorList>
            <person name="Montgomery K."/>
        </authorList>
    </citation>
    <scope>NUCLEOTIDE SEQUENCE [LARGE SCALE GENOMIC DNA]</scope>
    <source>
        <strain evidence="8">SC8812_S17_10</strain>
    </source>
</reference>
<evidence type="ECO:0000256" key="2">
    <source>
        <dbReference type="ARBA" id="ARBA00022814"/>
    </source>
</evidence>
<evidence type="ECO:0000256" key="1">
    <source>
        <dbReference type="ARBA" id="ARBA00005952"/>
    </source>
</evidence>
<keyword evidence="3 6" id="KW-0694">RNA-binding</keyword>
<dbReference type="PANTHER" id="PTHR11078">
    <property type="entry name" value="N UTILIZATION SUBSTANCE PROTEIN B-RELATED"/>
    <property type="match status" value="1"/>
</dbReference>
<accession>A0A934NBN3</accession>
<dbReference type="HAMAP" id="MF_00073">
    <property type="entry name" value="NusB"/>
    <property type="match status" value="1"/>
</dbReference>
<dbReference type="RefSeq" id="WP_338205127.1">
    <property type="nucleotide sequence ID" value="NZ_JAEKNR010000234.1"/>
</dbReference>
<evidence type="ECO:0000313" key="8">
    <source>
        <dbReference type="EMBL" id="MBJ7601069.1"/>
    </source>
</evidence>
<name>A0A934NBN3_9BACT</name>
<comment type="caution">
    <text evidence="8">The sequence shown here is derived from an EMBL/GenBank/DDBJ whole genome shotgun (WGS) entry which is preliminary data.</text>
</comment>
<dbReference type="GO" id="GO:0005829">
    <property type="term" value="C:cytosol"/>
    <property type="evidence" value="ECO:0007669"/>
    <property type="project" value="TreeGrafter"/>
</dbReference>
<proteinExistence type="inferred from homology"/>
<organism evidence="8 9">
    <name type="scientific">Candidatus Nephthysia bennettiae</name>
    <dbReference type="NCBI Taxonomy" id="3127016"/>
    <lineage>
        <taxon>Bacteria</taxon>
        <taxon>Bacillati</taxon>
        <taxon>Candidatus Dormiibacterota</taxon>
        <taxon>Candidatus Dormibacteria</taxon>
        <taxon>Candidatus Dormibacterales</taxon>
        <taxon>Candidatus Dormibacteraceae</taxon>
        <taxon>Candidatus Nephthysia</taxon>
    </lineage>
</organism>
<dbReference type="InterPro" id="IPR011605">
    <property type="entry name" value="NusB_fam"/>
</dbReference>
<evidence type="ECO:0000256" key="5">
    <source>
        <dbReference type="ARBA" id="ARBA00023163"/>
    </source>
</evidence>
<dbReference type="Proteomes" id="UP000612893">
    <property type="component" value="Unassembled WGS sequence"/>
</dbReference>